<keyword evidence="3" id="KW-1185">Reference proteome</keyword>
<feature type="region of interest" description="Disordered" evidence="1">
    <location>
        <begin position="168"/>
        <end position="207"/>
    </location>
</feature>
<gene>
    <name evidence="2" type="ORF">N0F65_004514</name>
</gene>
<accession>A0AAV2YZU2</accession>
<reference evidence="2" key="2">
    <citation type="journal article" date="2023" name="Microbiol Resour">
        <title>Decontamination and Annotation of the Draft Genome Sequence of the Oomycete Lagenidium giganteum ARSEF 373.</title>
        <authorList>
            <person name="Morgan W.R."/>
            <person name="Tartar A."/>
        </authorList>
    </citation>
    <scope>NUCLEOTIDE SEQUENCE</scope>
    <source>
        <strain evidence="2">ARSEF 373</strain>
    </source>
</reference>
<comment type="caution">
    <text evidence="2">The sequence shown here is derived from an EMBL/GenBank/DDBJ whole genome shotgun (WGS) entry which is preliminary data.</text>
</comment>
<proteinExistence type="predicted"/>
<organism evidence="2 3">
    <name type="scientific">Lagenidium giganteum</name>
    <dbReference type="NCBI Taxonomy" id="4803"/>
    <lineage>
        <taxon>Eukaryota</taxon>
        <taxon>Sar</taxon>
        <taxon>Stramenopiles</taxon>
        <taxon>Oomycota</taxon>
        <taxon>Peronosporomycetes</taxon>
        <taxon>Pythiales</taxon>
        <taxon>Pythiaceae</taxon>
    </lineage>
</organism>
<dbReference type="AlphaFoldDB" id="A0AAV2YZU2"/>
<evidence type="ECO:0008006" key="4">
    <source>
        <dbReference type="Google" id="ProtNLM"/>
    </source>
</evidence>
<feature type="compositionally biased region" description="Acidic residues" evidence="1">
    <location>
        <begin position="172"/>
        <end position="198"/>
    </location>
</feature>
<evidence type="ECO:0000256" key="1">
    <source>
        <dbReference type="SAM" id="MobiDB-lite"/>
    </source>
</evidence>
<protein>
    <recommendedName>
        <fullName evidence="4">DDE-1 domain-containing protein</fullName>
    </recommendedName>
</protein>
<dbReference type="EMBL" id="DAKRPA010000118">
    <property type="protein sequence ID" value="DAZ98024.1"/>
    <property type="molecule type" value="Genomic_DNA"/>
</dbReference>
<dbReference type="Proteomes" id="UP001146120">
    <property type="component" value="Unassembled WGS sequence"/>
</dbReference>
<name>A0AAV2YZU2_9STRA</name>
<evidence type="ECO:0000313" key="3">
    <source>
        <dbReference type="Proteomes" id="UP001146120"/>
    </source>
</evidence>
<evidence type="ECO:0000313" key="2">
    <source>
        <dbReference type="EMBL" id="DAZ98024.1"/>
    </source>
</evidence>
<sequence length="207" mass="24003">MTQRVFREYLTEKRAMRRDPLGREKAIFLDNCSGHIDECECVEELKTLNAKLHLLPPADSFVIAKMKDVWQRKWNEKTITLIEDEWWQDKWRKDGKWSGKLQNPGKYYFLELAAEVIKEVNTKRDKNGLNYAQKAMIRCGMSLGADGKWSTAQLFPHLQEIILKYPASFDSDKDDDDSEEDDCGSQDEDEDSDDDDVGADTREEAVV</sequence>
<reference evidence="2" key="1">
    <citation type="submission" date="2022-11" db="EMBL/GenBank/DDBJ databases">
        <authorList>
            <person name="Morgan W.R."/>
            <person name="Tartar A."/>
        </authorList>
    </citation>
    <scope>NUCLEOTIDE SEQUENCE</scope>
    <source>
        <strain evidence="2">ARSEF 373</strain>
    </source>
</reference>